<keyword evidence="7" id="KW-1185">Reference proteome</keyword>
<dbReference type="InterPro" id="IPR000571">
    <property type="entry name" value="Znf_CCCH"/>
</dbReference>
<evidence type="ECO:0000259" key="5">
    <source>
        <dbReference type="PROSITE" id="PS50103"/>
    </source>
</evidence>
<keyword evidence="2 4" id="KW-0863">Zinc-finger</keyword>
<evidence type="ECO:0000256" key="3">
    <source>
        <dbReference type="ARBA" id="ARBA00022833"/>
    </source>
</evidence>
<dbReference type="InterPro" id="IPR006768">
    <property type="entry name" value="Cwf19-like_C_dom-1"/>
</dbReference>
<organism evidence="6 7">
    <name type="scientific">Apostasia shenzhenica</name>
    <dbReference type="NCBI Taxonomy" id="1088818"/>
    <lineage>
        <taxon>Eukaryota</taxon>
        <taxon>Viridiplantae</taxon>
        <taxon>Streptophyta</taxon>
        <taxon>Embryophyta</taxon>
        <taxon>Tracheophyta</taxon>
        <taxon>Spermatophyta</taxon>
        <taxon>Magnoliopsida</taxon>
        <taxon>Liliopsida</taxon>
        <taxon>Asparagales</taxon>
        <taxon>Orchidaceae</taxon>
        <taxon>Apostasioideae</taxon>
        <taxon>Apostasia</taxon>
    </lineage>
</organism>
<protein>
    <submittedName>
        <fullName evidence="6">Zinc finger CCCH domain-containing protein 59</fullName>
    </submittedName>
</protein>
<feature type="domain" description="C3H1-type" evidence="5">
    <location>
        <begin position="369"/>
        <end position="396"/>
    </location>
</feature>
<feature type="zinc finger region" description="C3H1-type" evidence="4">
    <location>
        <begin position="369"/>
        <end position="396"/>
    </location>
</feature>
<evidence type="ECO:0000256" key="4">
    <source>
        <dbReference type="PROSITE-ProRule" id="PRU00723"/>
    </source>
</evidence>
<dbReference type="PANTHER" id="PTHR12072:SF4">
    <property type="entry name" value="CWF19-LIKE PROTEIN 1"/>
    <property type="match status" value="1"/>
</dbReference>
<dbReference type="PANTHER" id="PTHR12072">
    <property type="entry name" value="CWF19, CELL CYCLE CONTROL PROTEIN"/>
    <property type="match status" value="1"/>
</dbReference>
<dbReference type="Proteomes" id="UP000236161">
    <property type="component" value="Unassembled WGS sequence"/>
</dbReference>
<name>A0A2I0B910_9ASPA</name>
<evidence type="ECO:0000256" key="2">
    <source>
        <dbReference type="ARBA" id="ARBA00022771"/>
    </source>
</evidence>
<dbReference type="Gene3D" id="4.10.1000.10">
    <property type="entry name" value="Zinc finger, CCCH-type"/>
    <property type="match status" value="1"/>
</dbReference>
<dbReference type="SMART" id="SM00356">
    <property type="entry name" value="ZnF_C3H1"/>
    <property type="match status" value="2"/>
</dbReference>
<dbReference type="CDD" id="cd07380">
    <property type="entry name" value="MPP_CWF19_N"/>
    <property type="match status" value="1"/>
</dbReference>
<dbReference type="InterPro" id="IPR040194">
    <property type="entry name" value="Cwf19-like"/>
</dbReference>
<evidence type="ECO:0000256" key="1">
    <source>
        <dbReference type="ARBA" id="ARBA00022723"/>
    </source>
</evidence>
<sequence length="637" mass="70906">MPSSFSPFSPFRKRSGCCSRLSIVSSAIHGGISKTSSLRRRPWPRQPALQASPIGLSSLNLLVGLPFVNKSTGPFDALLCVGQFFPDSIDGLEEISDYLDTRLPVPIPTYFIGDYGAGAGRFLSAASKLASSKGFKTDGLELCPNLYWLKGSGKFFLHGLSIIYISGRQMPDADGNGHYSRDDVDALRALAEEPGISDISEAAAGVTDALGSDPVVAELAVEINPRFHIAGTKGVFYAREPYSNIDAVHVTRFIGLAAVGNKEKQKFIHAISPAPASTIPAAEVCLKPPNTTVSPYAVEGNTSHAREQAKQPASADSNTQYWRFDVSKKRQRQEGVNGERLCFKYTSSGSCPQGKKCSYRHDENAREHYTRNVCFDFLNKGKCERGPDCRFRHSLVEGDDFSQERNGSHGSAKSYRRISERKCWFCLSSPDVESHLVLSLSEYYYCALAKGPLVDDHTLLIPIEHHPNTLTTSSEAEVELTKYKHSLQVYFRKQEKEVVFFEWIFQSSPHANLQALPIPLLKASNVQRIFDFAAKKLGFEFVVVAPGGDRYQARNILRSQFDGKSNLFYVELPDGNVMTHYVDDKEKFPVQFGREVVAGLLNMADRADWRNCRLSKEDEMQLVENFKKGFQEFDPAR</sequence>
<feature type="domain" description="C3H1-type" evidence="5">
    <location>
        <begin position="337"/>
        <end position="364"/>
    </location>
</feature>
<dbReference type="STRING" id="1088818.A0A2I0B910"/>
<feature type="zinc finger region" description="C3H1-type" evidence="4">
    <location>
        <begin position="337"/>
        <end position="364"/>
    </location>
</feature>
<accession>A0A2I0B910</accession>
<reference evidence="6 7" key="1">
    <citation type="journal article" date="2017" name="Nature">
        <title>The Apostasia genome and the evolution of orchids.</title>
        <authorList>
            <person name="Zhang G.Q."/>
            <person name="Liu K.W."/>
            <person name="Li Z."/>
            <person name="Lohaus R."/>
            <person name="Hsiao Y.Y."/>
            <person name="Niu S.C."/>
            <person name="Wang J.Y."/>
            <person name="Lin Y.C."/>
            <person name="Xu Q."/>
            <person name="Chen L.J."/>
            <person name="Yoshida K."/>
            <person name="Fujiwara S."/>
            <person name="Wang Z.W."/>
            <person name="Zhang Y.Q."/>
            <person name="Mitsuda N."/>
            <person name="Wang M."/>
            <person name="Liu G.H."/>
            <person name="Pecoraro L."/>
            <person name="Huang H.X."/>
            <person name="Xiao X.J."/>
            <person name="Lin M."/>
            <person name="Wu X.Y."/>
            <person name="Wu W.L."/>
            <person name="Chen Y.Y."/>
            <person name="Chang S.B."/>
            <person name="Sakamoto S."/>
            <person name="Ohme-Takagi M."/>
            <person name="Yagi M."/>
            <person name="Zeng S.J."/>
            <person name="Shen C.Y."/>
            <person name="Yeh C.M."/>
            <person name="Luo Y.B."/>
            <person name="Tsai W.C."/>
            <person name="Van de Peer Y."/>
            <person name="Liu Z.J."/>
        </authorList>
    </citation>
    <scope>NUCLEOTIDE SEQUENCE [LARGE SCALE GENOMIC DNA]</scope>
    <source>
        <strain evidence="7">cv. Shenzhen</strain>
        <tissue evidence="6">Stem</tissue>
    </source>
</reference>
<dbReference type="GO" id="GO:0071014">
    <property type="term" value="C:post-mRNA release spliceosomal complex"/>
    <property type="evidence" value="ECO:0007669"/>
    <property type="project" value="TreeGrafter"/>
</dbReference>
<dbReference type="InterPro" id="IPR036855">
    <property type="entry name" value="Znf_CCCH_sf"/>
</dbReference>
<keyword evidence="1 4" id="KW-0479">Metal-binding</keyword>
<dbReference type="Pfam" id="PF04676">
    <property type="entry name" value="CwfJ_C_2"/>
    <property type="match status" value="1"/>
</dbReference>
<dbReference type="AlphaFoldDB" id="A0A2I0B910"/>
<dbReference type="EMBL" id="KZ451905">
    <property type="protein sequence ID" value="PKA64259.1"/>
    <property type="molecule type" value="Genomic_DNA"/>
</dbReference>
<evidence type="ECO:0000313" key="6">
    <source>
        <dbReference type="EMBL" id="PKA64259.1"/>
    </source>
</evidence>
<dbReference type="PROSITE" id="PS50103">
    <property type="entry name" value="ZF_C3H1"/>
    <property type="match status" value="2"/>
</dbReference>
<keyword evidence="3 4" id="KW-0862">Zinc</keyword>
<dbReference type="GO" id="GO:0061632">
    <property type="term" value="F:RNA lariat debranching enzyme activator activity"/>
    <property type="evidence" value="ECO:0007669"/>
    <property type="project" value="TreeGrafter"/>
</dbReference>
<dbReference type="InterPro" id="IPR006767">
    <property type="entry name" value="Cwf19-like_C_dom-2"/>
</dbReference>
<dbReference type="SUPFAM" id="SSF54197">
    <property type="entry name" value="HIT-like"/>
    <property type="match status" value="1"/>
</dbReference>
<proteinExistence type="predicted"/>
<dbReference type="GO" id="GO:0008270">
    <property type="term" value="F:zinc ion binding"/>
    <property type="evidence" value="ECO:0007669"/>
    <property type="project" value="UniProtKB-KW"/>
</dbReference>
<dbReference type="InterPro" id="IPR036265">
    <property type="entry name" value="HIT-like_sf"/>
</dbReference>
<dbReference type="GO" id="GO:0000398">
    <property type="term" value="P:mRNA splicing, via spliceosome"/>
    <property type="evidence" value="ECO:0007669"/>
    <property type="project" value="TreeGrafter"/>
</dbReference>
<evidence type="ECO:0000313" key="7">
    <source>
        <dbReference type="Proteomes" id="UP000236161"/>
    </source>
</evidence>
<gene>
    <name evidence="6" type="ORF">AXF42_Ash009479</name>
</gene>
<dbReference type="SUPFAM" id="SSF90229">
    <property type="entry name" value="CCCH zinc finger"/>
    <property type="match status" value="2"/>
</dbReference>
<dbReference type="Gene3D" id="3.30.428.10">
    <property type="entry name" value="HIT-like"/>
    <property type="match status" value="1"/>
</dbReference>
<dbReference type="OrthoDB" id="444325at2759"/>
<dbReference type="Pfam" id="PF04677">
    <property type="entry name" value="CwfJ_C_1"/>
    <property type="match status" value="1"/>
</dbReference>